<dbReference type="Proteomes" id="UP000053058">
    <property type="component" value="Unassembled WGS sequence"/>
</dbReference>
<dbReference type="Proteomes" id="UP000053612">
    <property type="component" value="Unassembled WGS sequence"/>
</dbReference>
<name>A0A0V8AJ72_LACLL</name>
<protein>
    <submittedName>
        <fullName evidence="3">Uncharacterized protein</fullName>
    </submittedName>
</protein>
<dbReference type="EMBL" id="LKLS01000209">
    <property type="protein sequence ID" value="KSU14516.1"/>
    <property type="molecule type" value="Genomic_DNA"/>
</dbReference>
<organism evidence="3 4">
    <name type="scientific">Lactococcus lactis subsp. lactis</name>
    <name type="common">Streptococcus lactis</name>
    <dbReference type="NCBI Taxonomy" id="1360"/>
    <lineage>
        <taxon>Bacteria</taxon>
        <taxon>Bacillati</taxon>
        <taxon>Bacillota</taxon>
        <taxon>Bacilli</taxon>
        <taxon>Lactobacillales</taxon>
        <taxon>Streptococcaceae</taxon>
        <taxon>Lactococcus</taxon>
    </lineage>
</organism>
<evidence type="ECO:0000313" key="1">
    <source>
        <dbReference type="EMBL" id="KSU02044.1"/>
    </source>
</evidence>
<reference evidence="3" key="2">
    <citation type="journal article" date="2017" name="Genome Announc.">
        <title>Draft Genome Sequences of 24 Lactococcus lactis Strains.</title>
        <authorList>
            <person name="Backus L."/>
            <person name="Wels M."/>
            <person name="Boekhorst J."/>
            <person name="Dijkstra A.R."/>
            <person name="Beerthuyzen M."/>
            <person name="Kelly W.J."/>
            <person name="Siezen R.J."/>
            <person name="van Hijum S.A."/>
            <person name="Bachmann H."/>
        </authorList>
    </citation>
    <scope>NUCLEOTIDE SEQUENCE</scope>
    <source>
        <strain evidence="1">KF282</strain>
        <strain evidence="2">LMG9447</strain>
        <strain evidence="3">N42</strain>
    </source>
</reference>
<dbReference type="PATRIC" id="fig|1360.100.peg.2660"/>
<accession>A0A0V8AJ72</accession>
<dbReference type="Proteomes" id="UP000052991">
    <property type="component" value="Unassembled WGS sequence"/>
</dbReference>
<dbReference type="EMBL" id="LKLW01000069">
    <property type="protein sequence ID" value="KSU27677.1"/>
    <property type="molecule type" value="Genomic_DNA"/>
</dbReference>
<gene>
    <name evidence="1" type="ORF">KF282_2462</name>
    <name evidence="2" type="ORF">LMG9449_2546</name>
    <name evidence="3" type="ORF">N42_0904</name>
</gene>
<evidence type="ECO:0000313" key="3">
    <source>
        <dbReference type="EMBL" id="KSU27677.1"/>
    </source>
</evidence>
<proteinExistence type="predicted"/>
<evidence type="ECO:0000313" key="4">
    <source>
        <dbReference type="Proteomes" id="UP000052991"/>
    </source>
</evidence>
<comment type="caution">
    <text evidence="3">The sequence shown here is derived from an EMBL/GenBank/DDBJ whole genome shotgun (WGS) entry which is preliminary data.</text>
</comment>
<evidence type="ECO:0000313" key="2">
    <source>
        <dbReference type="EMBL" id="KSU14516.1"/>
    </source>
</evidence>
<evidence type="ECO:0000313" key="5">
    <source>
        <dbReference type="Proteomes" id="UP000053058"/>
    </source>
</evidence>
<evidence type="ECO:0000313" key="6">
    <source>
        <dbReference type="Proteomes" id="UP000053612"/>
    </source>
</evidence>
<reference evidence="4 5" key="1">
    <citation type="submission" date="2015-10" db="EMBL/GenBank/DDBJ databases">
        <title>Draft Genome Sequences of 11 Lactococcus lactis subspecies cremoris strains.</title>
        <authorList>
            <person name="Wels M."/>
            <person name="Backus L."/>
            <person name="Boekhorst J."/>
            <person name="Dijkstra A."/>
            <person name="Beerthuizen M."/>
            <person name="Kelly W."/>
            <person name="Siezen R."/>
            <person name="Bachmann H."/>
            <person name="Van Hijum S."/>
        </authorList>
    </citation>
    <scope>NUCLEOTIDE SEQUENCE [LARGE SCALE GENOMIC DNA]</scope>
    <source>
        <strain evidence="5">KF282</strain>
        <strain evidence="6">LMG9449</strain>
        <strain evidence="4">N42</strain>
    </source>
</reference>
<dbReference type="EMBL" id="LKLN01000086">
    <property type="protein sequence ID" value="KSU02044.1"/>
    <property type="molecule type" value="Genomic_DNA"/>
</dbReference>
<sequence length="54" mass="6431">MMEDSYSLFFLLSADWTSKVTDRIYFLKEFLEKSWTELKVSSSVLHVTQKSFCQ</sequence>
<dbReference type="AlphaFoldDB" id="A0A0V8AJ72"/>